<reference evidence="2" key="1">
    <citation type="submission" date="2014-03" db="EMBL/GenBank/DDBJ databases">
        <title>The sialotranscriptome of Amblyomma triste, Amblyomma parvum and Amblyomma cajennense ticks, uncovered by 454-based RNA-seq.</title>
        <authorList>
            <person name="Garcia G.R."/>
            <person name="Gardinassi L.G."/>
            <person name="Ribeiro J.M."/>
            <person name="Anatriello E."/>
            <person name="Ferreira B.R."/>
            <person name="Moreira H.N."/>
            <person name="Mafra C."/>
            <person name="Olegario M.M."/>
            <person name="Szabo P.J."/>
            <person name="Miranda-Santos I.K."/>
            <person name="Maruyama S.R."/>
        </authorList>
    </citation>
    <scope>NUCLEOTIDE SEQUENCE</scope>
    <source>
        <strain evidence="2">Uberlandia</strain>
        <tissue evidence="2">Salivary glands</tissue>
    </source>
</reference>
<sequence length="125" mass="14443">MMRSLTSLMLLAFVAGTLVLAAQPNRGKQVQVESIEDDHGFDATKDECPHDEHKKCPYREACYCKPRRSYYIRRTGYFYSPKLGKCVKAEEYLDYGCNSFPRLGNCLDKCGRIRPGKNRIMKKKH</sequence>
<feature type="signal peptide" evidence="1">
    <location>
        <begin position="1"/>
        <end position="21"/>
    </location>
</feature>
<name>A0A023FDQ0_AMBCJ</name>
<protein>
    <submittedName>
        <fullName evidence="2">Putative secreted protein</fullName>
    </submittedName>
</protein>
<evidence type="ECO:0000256" key="1">
    <source>
        <dbReference type="SAM" id="SignalP"/>
    </source>
</evidence>
<feature type="chain" id="PRO_5001519739" evidence="1">
    <location>
        <begin position="22"/>
        <end position="125"/>
    </location>
</feature>
<dbReference type="AlphaFoldDB" id="A0A023FDQ0"/>
<evidence type="ECO:0000313" key="2">
    <source>
        <dbReference type="EMBL" id="JAC19637.1"/>
    </source>
</evidence>
<accession>A0A023FDQ0</accession>
<organism evidence="2">
    <name type="scientific">Amblyomma cajennense</name>
    <name type="common">Cayenne tick</name>
    <name type="synonym">Acarus cajennensis</name>
    <dbReference type="NCBI Taxonomy" id="34607"/>
    <lineage>
        <taxon>Eukaryota</taxon>
        <taxon>Metazoa</taxon>
        <taxon>Ecdysozoa</taxon>
        <taxon>Arthropoda</taxon>
        <taxon>Chelicerata</taxon>
        <taxon>Arachnida</taxon>
        <taxon>Acari</taxon>
        <taxon>Parasitiformes</taxon>
        <taxon>Ixodida</taxon>
        <taxon>Ixodoidea</taxon>
        <taxon>Ixodidae</taxon>
        <taxon>Amblyomminae</taxon>
        <taxon>Amblyomma</taxon>
    </lineage>
</organism>
<keyword evidence="1" id="KW-0732">Signal</keyword>
<dbReference type="EMBL" id="GBBK01004845">
    <property type="protein sequence ID" value="JAC19637.1"/>
    <property type="molecule type" value="mRNA"/>
</dbReference>
<proteinExistence type="evidence at transcript level"/>